<dbReference type="SUPFAM" id="SSF48173">
    <property type="entry name" value="Cryptochrome/photolyase FAD-binding domain"/>
    <property type="match status" value="1"/>
</dbReference>
<sequence>MSSDKKGNIINNLPLFFNVEHEPNPNRIFLFNKGVSGEGPVLYLIDRELRCADNYALLFAAAKAASSKRPLKICHLFHNFDSEEKQIFYEDELDILRLDMKKNNLDFKIVYDKDAYTFVNEISPACVVIDFDPIREEGDLERLKYTIYEVDGHNIVPARVVSDKQEYNAFQFRKHIYHKIYEYFTEFPETYSSNSEGYKVLNDFIENKLDRYADEKNNPDADVVSGLSPYIKFGFLSAQRVALEIYKSDTLNKNKEAFLEELIVRKELADNFCLYNKNYKNLRSVQLWAVRSLLKHKNDFRPVLFSRKELENANTSDIIWNAAQKELVQTGKIHGYLRMYWAKMLLQWTETPMDAIDTAIYLNDKYAFDAPSPNGYVGILWSIAGLHDRAFREESISGKVRRMSYSVLYQKLKNGNYLKKFGPV</sequence>
<dbReference type="GO" id="GO:0003677">
    <property type="term" value="F:DNA binding"/>
    <property type="evidence" value="ECO:0007669"/>
    <property type="project" value="UniProtKB-KW"/>
</dbReference>
<dbReference type="InterPro" id="IPR036155">
    <property type="entry name" value="Crypto/Photolyase_N_sf"/>
</dbReference>
<dbReference type="FunFam" id="1.10.579.10:FF:000002">
    <property type="entry name" value="Deoxyribodipyrimidine photolyase"/>
    <property type="match status" value="1"/>
</dbReference>
<dbReference type="AlphaFoldDB" id="A0A9D1K418"/>
<reference evidence="13" key="2">
    <citation type="journal article" date="2021" name="PeerJ">
        <title>Extensive microbial diversity within the chicken gut microbiome revealed by metagenomics and culture.</title>
        <authorList>
            <person name="Gilroy R."/>
            <person name="Ravi A."/>
            <person name="Getino M."/>
            <person name="Pursley I."/>
            <person name="Horton D.L."/>
            <person name="Alikhan N.F."/>
            <person name="Baker D."/>
            <person name="Gharbi K."/>
            <person name="Hall N."/>
            <person name="Watson M."/>
            <person name="Adriaenssens E.M."/>
            <person name="Foster-Nyarko E."/>
            <person name="Jarju S."/>
            <person name="Secka A."/>
            <person name="Antonio M."/>
            <person name="Oren A."/>
            <person name="Chaudhuri R.R."/>
            <person name="La Ragione R."/>
            <person name="Hildebrand F."/>
            <person name="Pallen M.J."/>
        </authorList>
    </citation>
    <scope>NUCLEOTIDE SEQUENCE</scope>
    <source>
        <strain evidence="13">CHK152-2994</strain>
    </source>
</reference>
<keyword evidence="5" id="KW-0285">Flavoprotein</keyword>
<reference evidence="13" key="1">
    <citation type="submission" date="2020-10" db="EMBL/GenBank/DDBJ databases">
        <authorList>
            <person name="Gilroy R."/>
        </authorList>
    </citation>
    <scope>NUCLEOTIDE SEQUENCE</scope>
    <source>
        <strain evidence="13">CHK152-2994</strain>
    </source>
</reference>
<dbReference type="Gene3D" id="3.40.50.620">
    <property type="entry name" value="HUPs"/>
    <property type="match status" value="1"/>
</dbReference>
<keyword evidence="9" id="KW-0234">DNA repair</keyword>
<dbReference type="InterPro" id="IPR036134">
    <property type="entry name" value="Crypto/Photolyase_FAD-like_sf"/>
</dbReference>
<evidence type="ECO:0000256" key="5">
    <source>
        <dbReference type="ARBA" id="ARBA00022630"/>
    </source>
</evidence>
<comment type="caution">
    <text evidence="13">The sequence shown here is derived from an EMBL/GenBank/DDBJ whole genome shotgun (WGS) entry which is preliminary data.</text>
</comment>
<evidence type="ECO:0000256" key="10">
    <source>
        <dbReference type="ARBA" id="ARBA00023239"/>
    </source>
</evidence>
<gene>
    <name evidence="13" type="ORF">IAD41_07140</name>
</gene>
<evidence type="ECO:0000256" key="12">
    <source>
        <dbReference type="ARBA" id="ARBA00033999"/>
    </source>
</evidence>
<name>A0A9D1K418_9BACT</name>
<evidence type="ECO:0000256" key="4">
    <source>
        <dbReference type="ARBA" id="ARBA00014046"/>
    </source>
</evidence>
<dbReference type="GO" id="GO:0003904">
    <property type="term" value="F:deoxyribodipyrimidine photo-lyase activity"/>
    <property type="evidence" value="ECO:0007669"/>
    <property type="project" value="UniProtKB-EC"/>
</dbReference>
<evidence type="ECO:0000256" key="7">
    <source>
        <dbReference type="ARBA" id="ARBA00022827"/>
    </source>
</evidence>
<organism evidence="13 14">
    <name type="scientific">Candidatus Scatenecus faecavium</name>
    <dbReference type="NCBI Taxonomy" id="2840915"/>
    <lineage>
        <taxon>Bacteria</taxon>
        <taxon>Candidatus Scatenecus</taxon>
    </lineage>
</organism>
<evidence type="ECO:0000313" key="13">
    <source>
        <dbReference type="EMBL" id="HIS83362.1"/>
    </source>
</evidence>
<comment type="similarity">
    <text evidence="2">Belongs to the DNA photolyase class-2 family.</text>
</comment>
<evidence type="ECO:0000256" key="11">
    <source>
        <dbReference type="ARBA" id="ARBA00031671"/>
    </source>
</evidence>
<dbReference type="PANTHER" id="PTHR10211:SF0">
    <property type="entry name" value="DEOXYRIBODIPYRIMIDINE PHOTO-LYASE"/>
    <property type="match status" value="1"/>
</dbReference>
<evidence type="ECO:0000256" key="9">
    <source>
        <dbReference type="ARBA" id="ARBA00023204"/>
    </source>
</evidence>
<keyword evidence="6" id="KW-0227">DNA damage</keyword>
<dbReference type="InterPro" id="IPR014729">
    <property type="entry name" value="Rossmann-like_a/b/a_fold"/>
</dbReference>
<dbReference type="Proteomes" id="UP000824139">
    <property type="component" value="Unassembled WGS sequence"/>
</dbReference>
<dbReference type="EC" id="4.1.99.3" evidence="3"/>
<evidence type="ECO:0000256" key="3">
    <source>
        <dbReference type="ARBA" id="ARBA00013149"/>
    </source>
</evidence>
<evidence type="ECO:0000256" key="1">
    <source>
        <dbReference type="ARBA" id="ARBA00001974"/>
    </source>
</evidence>
<keyword evidence="10" id="KW-0456">Lyase</keyword>
<dbReference type="GO" id="GO:0000719">
    <property type="term" value="P:photoreactive repair"/>
    <property type="evidence" value="ECO:0007669"/>
    <property type="project" value="TreeGrafter"/>
</dbReference>
<protein>
    <recommendedName>
        <fullName evidence="4">Deoxyribodipyrimidine photo-lyase</fullName>
        <ecNumber evidence="3">4.1.99.3</ecNumber>
    </recommendedName>
    <alternativeName>
        <fullName evidence="11">DNA photolyase</fullName>
    </alternativeName>
</protein>
<evidence type="ECO:0000256" key="8">
    <source>
        <dbReference type="ARBA" id="ARBA00023125"/>
    </source>
</evidence>
<dbReference type="EMBL" id="DVJO01000155">
    <property type="protein sequence ID" value="HIS83362.1"/>
    <property type="molecule type" value="Genomic_DNA"/>
</dbReference>
<comment type="cofactor">
    <cofactor evidence="1">
        <name>FAD</name>
        <dbReference type="ChEBI" id="CHEBI:57692"/>
    </cofactor>
</comment>
<accession>A0A9D1K418</accession>
<keyword evidence="7" id="KW-0274">FAD</keyword>
<dbReference type="SUPFAM" id="SSF52425">
    <property type="entry name" value="Cryptochrome/photolyase, N-terminal domain"/>
    <property type="match status" value="1"/>
</dbReference>
<evidence type="ECO:0000256" key="6">
    <source>
        <dbReference type="ARBA" id="ARBA00022763"/>
    </source>
</evidence>
<dbReference type="Gene3D" id="1.10.579.10">
    <property type="entry name" value="DNA Cyclobutane Dipyrimidine Photolyase, subunit A, domain 3"/>
    <property type="match status" value="1"/>
</dbReference>
<dbReference type="PANTHER" id="PTHR10211">
    <property type="entry name" value="DEOXYRIBODIPYRIMIDINE PHOTOLYASE"/>
    <property type="match status" value="1"/>
</dbReference>
<comment type="catalytic activity">
    <reaction evidence="12">
        <text>cyclobutadipyrimidine (in DNA) = 2 pyrimidine residues (in DNA).</text>
        <dbReference type="EC" id="4.1.99.3"/>
    </reaction>
</comment>
<dbReference type="InterPro" id="IPR052219">
    <property type="entry name" value="Photolyase_Class-2"/>
</dbReference>
<dbReference type="Gene3D" id="1.25.40.80">
    <property type="match status" value="2"/>
</dbReference>
<proteinExistence type="inferred from homology"/>
<evidence type="ECO:0000313" key="14">
    <source>
        <dbReference type="Proteomes" id="UP000824139"/>
    </source>
</evidence>
<evidence type="ECO:0000256" key="2">
    <source>
        <dbReference type="ARBA" id="ARBA00006409"/>
    </source>
</evidence>
<keyword evidence="8" id="KW-0238">DNA-binding</keyword>